<protein>
    <submittedName>
        <fullName evidence="2">Uncharacterized protein</fullName>
    </submittedName>
</protein>
<dbReference type="EMBL" id="LXQA010009843">
    <property type="protein sequence ID" value="MCH86164.1"/>
    <property type="molecule type" value="Genomic_DNA"/>
</dbReference>
<keyword evidence="3" id="KW-1185">Reference proteome</keyword>
<feature type="region of interest" description="Disordered" evidence="1">
    <location>
        <begin position="1"/>
        <end position="26"/>
    </location>
</feature>
<dbReference type="AlphaFoldDB" id="A0A392MIU6"/>
<evidence type="ECO:0000256" key="1">
    <source>
        <dbReference type="SAM" id="MobiDB-lite"/>
    </source>
</evidence>
<gene>
    <name evidence="2" type="ORF">A2U01_0007018</name>
</gene>
<reference evidence="2 3" key="1">
    <citation type="journal article" date="2018" name="Front. Plant Sci.">
        <title>Red Clover (Trifolium pratense) and Zigzag Clover (T. medium) - A Picture of Genomic Similarities and Differences.</title>
        <authorList>
            <person name="Dluhosova J."/>
            <person name="Istvanek J."/>
            <person name="Nedelnik J."/>
            <person name="Repkova J."/>
        </authorList>
    </citation>
    <scope>NUCLEOTIDE SEQUENCE [LARGE SCALE GENOMIC DNA]</scope>
    <source>
        <strain evidence="3">cv. 10/8</strain>
        <tissue evidence="2">Leaf</tissue>
    </source>
</reference>
<proteinExistence type="predicted"/>
<comment type="caution">
    <text evidence="2">The sequence shown here is derived from an EMBL/GenBank/DDBJ whole genome shotgun (WGS) entry which is preliminary data.</text>
</comment>
<dbReference type="Proteomes" id="UP000265520">
    <property type="component" value="Unassembled WGS sequence"/>
</dbReference>
<accession>A0A392MIU6</accession>
<sequence>MSENPSVLENPNPTENHPVTASQNTSMETKATVNATTTPNVTAPPTVSATDPSITTPLIDHGANAAGGGDDEIVEIDEGVNAAGYGGKGDQGVRIFNVVMNLFFGNLGNIGWDNLTWGGVAFLCLRLAFYGVRTLYEWFFHVISQWWWWI</sequence>
<evidence type="ECO:0000313" key="2">
    <source>
        <dbReference type="EMBL" id="MCH86164.1"/>
    </source>
</evidence>
<organism evidence="2 3">
    <name type="scientific">Trifolium medium</name>
    <dbReference type="NCBI Taxonomy" id="97028"/>
    <lineage>
        <taxon>Eukaryota</taxon>
        <taxon>Viridiplantae</taxon>
        <taxon>Streptophyta</taxon>
        <taxon>Embryophyta</taxon>
        <taxon>Tracheophyta</taxon>
        <taxon>Spermatophyta</taxon>
        <taxon>Magnoliopsida</taxon>
        <taxon>eudicotyledons</taxon>
        <taxon>Gunneridae</taxon>
        <taxon>Pentapetalae</taxon>
        <taxon>rosids</taxon>
        <taxon>fabids</taxon>
        <taxon>Fabales</taxon>
        <taxon>Fabaceae</taxon>
        <taxon>Papilionoideae</taxon>
        <taxon>50 kb inversion clade</taxon>
        <taxon>NPAAA clade</taxon>
        <taxon>Hologalegina</taxon>
        <taxon>IRL clade</taxon>
        <taxon>Trifolieae</taxon>
        <taxon>Trifolium</taxon>
    </lineage>
</organism>
<name>A0A392MIU6_9FABA</name>
<evidence type="ECO:0000313" key="3">
    <source>
        <dbReference type="Proteomes" id="UP000265520"/>
    </source>
</evidence>